<keyword evidence="8 10" id="KW-0676">Redox-active center</keyword>
<evidence type="ECO:0000256" key="6">
    <source>
        <dbReference type="ARBA" id="ARBA00023002"/>
    </source>
</evidence>
<evidence type="ECO:0000313" key="14">
    <source>
        <dbReference type="Proteomes" id="UP000027936"/>
    </source>
</evidence>
<comment type="cofactor">
    <cofactor evidence="11">
        <name>FAD</name>
        <dbReference type="ChEBI" id="CHEBI:57692"/>
    </cofactor>
    <text evidence="11">Binds 1 FAD per subunit.</text>
</comment>
<keyword evidence="11" id="KW-0521">NADP</keyword>
<evidence type="ECO:0000256" key="11">
    <source>
        <dbReference type="RuleBase" id="RU003881"/>
    </source>
</evidence>
<keyword evidence="5 10" id="KW-0274">FAD</keyword>
<proteinExistence type="inferred from homology"/>
<dbReference type="InterPro" id="IPR023753">
    <property type="entry name" value="FAD/NAD-binding_dom"/>
</dbReference>
<dbReference type="EMBL" id="JJRY01000001">
    <property type="protein sequence ID" value="KEF40262.1"/>
    <property type="molecule type" value="Genomic_DNA"/>
</dbReference>
<evidence type="ECO:0000256" key="2">
    <source>
        <dbReference type="ARBA" id="ARBA00011738"/>
    </source>
</evidence>
<sequence length="314" mass="34555">MSEEKIWDVIIAGAGPAGMTAAVYTSRANLSTLMLERGMPGGQMANTEDVENYPGYESILGPDLSTKMFEHAKKFGAEYAYGEIKQVIVEDPYKIVDCGNKQYKAKTVIITTGAQHRNLNIPGEKELSGRGVSYCAVCDGAFFKGKELVVIGGGDSAVEEGVYLTRFASKVTLIHRRDELRAQKILQKRAFDNEKMEFIWNSVPKEIKGTDGKVSSILIEDVNTGEQRDYKTDGVFIYVGLVPLSEPFKNLGITNENGYIETNDLMETKVPGIYAAGDIREKMLRQIVTATGDGSIAAQSAQHYIEELEEKLKG</sequence>
<keyword evidence="6 10" id="KW-0560">Oxidoreductase</keyword>
<protein>
    <recommendedName>
        <fullName evidence="3 10">Thioredoxin reductase</fullName>
        <ecNumber evidence="10">1.8.1.9</ecNumber>
    </recommendedName>
</protein>
<comment type="similarity">
    <text evidence="1 10">Belongs to the class-II pyridine nucleotide-disulfide oxidoreductase family.</text>
</comment>
<dbReference type="Proteomes" id="UP000027936">
    <property type="component" value="Unassembled WGS sequence"/>
</dbReference>
<dbReference type="GO" id="GO:0005737">
    <property type="term" value="C:cytoplasm"/>
    <property type="evidence" value="ECO:0007669"/>
    <property type="project" value="InterPro"/>
</dbReference>
<comment type="subunit">
    <text evidence="2 10">Homodimer.</text>
</comment>
<feature type="domain" description="FAD/NAD(P)-binding" evidence="12">
    <location>
        <begin position="8"/>
        <end position="294"/>
    </location>
</feature>
<dbReference type="PANTHER" id="PTHR48105">
    <property type="entry name" value="THIOREDOXIN REDUCTASE 1-RELATED-RELATED"/>
    <property type="match status" value="1"/>
</dbReference>
<evidence type="ECO:0000256" key="10">
    <source>
        <dbReference type="RuleBase" id="RU003880"/>
    </source>
</evidence>
<dbReference type="InterPro" id="IPR036188">
    <property type="entry name" value="FAD/NAD-bd_sf"/>
</dbReference>
<dbReference type="InterPro" id="IPR008255">
    <property type="entry name" value="Pyr_nucl-diS_OxRdtase_2_AS"/>
</dbReference>
<evidence type="ECO:0000256" key="5">
    <source>
        <dbReference type="ARBA" id="ARBA00022827"/>
    </source>
</evidence>
<dbReference type="OrthoDB" id="9806179at2"/>
<evidence type="ECO:0000256" key="3">
    <source>
        <dbReference type="ARBA" id="ARBA00018719"/>
    </source>
</evidence>
<dbReference type="PATRIC" id="fig|1348973.3.peg.273"/>
<evidence type="ECO:0000256" key="4">
    <source>
        <dbReference type="ARBA" id="ARBA00022630"/>
    </source>
</evidence>
<name>A0A072NSR0_SCHAZ</name>
<accession>A0A072NSR0</accession>
<dbReference type="RefSeq" id="WP_035192634.1">
    <property type="nucleotide sequence ID" value="NZ_JJRY01000001.1"/>
</dbReference>
<dbReference type="SUPFAM" id="SSF51905">
    <property type="entry name" value="FAD/NAD(P)-binding domain"/>
    <property type="match status" value="1"/>
</dbReference>
<keyword evidence="4 10" id="KW-0285">Flavoprotein</keyword>
<evidence type="ECO:0000256" key="8">
    <source>
        <dbReference type="ARBA" id="ARBA00023284"/>
    </source>
</evidence>
<keyword evidence="7" id="KW-1015">Disulfide bond</keyword>
<dbReference type="EC" id="1.8.1.9" evidence="10"/>
<dbReference type="Pfam" id="PF07992">
    <property type="entry name" value="Pyr_redox_2"/>
    <property type="match status" value="1"/>
</dbReference>
<reference evidence="13 14" key="1">
    <citation type="submission" date="2014-04" db="EMBL/GenBank/DDBJ databases">
        <title>Draft genome sequence of Bacillus azotoformans MEV2011, a (co-) denitrifying strain unable to grow in the presence of oxygen.</title>
        <authorList>
            <person name="Nielsen M."/>
            <person name="Schreiber L."/>
            <person name="Finster K."/>
            <person name="Schramm A."/>
        </authorList>
    </citation>
    <scope>NUCLEOTIDE SEQUENCE [LARGE SCALE GENOMIC DNA]</scope>
    <source>
        <strain evidence="13 14">MEV2011</strain>
    </source>
</reference>
<dbReference type="PRINTS" id="PR00469">
    <property type="entry name" value="PNDRDTASEII"/>
</dbReference>
<dbReference type="Gene3D" id="3.50.50.60">
    <property type="entry name" value="FAD/NAD(P)-binding domain"/>
    <property type="match status" value="2"/>
</dbReference>
<comment type="catalytic activity">
    <reaction evidence="9 10">
        <text>[thioredoxin]-dithiol + NADP(+) = [thioredoxin]-disulfide + NADPH + H(+)</text>
        <dbReference type="Rhea" id="RHEA:20345"/>
        <dbReference type="Rhea" id="RHEA-COMP:10698"/>
        <dbReference type="Rhea" id="RHEA-COMP:10700"/>
        <dbReference type="ChEBI" id="CHEBI:15378"/>
        <dbReference type="ChEBI" id="CHEBI:29950"/>
        <dbReference type="ChEBI" id="CHEBI:50058"/>
        <dbReference type="ChEBI" id="CHEBI:57783"/>
        <dbReference type="ChEBI" id="CHEBI:58349"/>
        <dbReference type="EC" id="1.8.1.9"/>
    </reaction>
</comment>
<evidence type="ECO:0000256" key="1">
    <source>
        <dbReference type="ARBA" id="ARBA00009333"/>
    </source>
</evidence>
<dbReference type="PROSITE" id="PS00573">
    <property type="entry name" value="PYRIDINE_REDOX_2"/>
    <property type="match status" value="1"/>
</dbReference>
<dbReference type="GO" id="GO:0004791">
    <property type="term" value="F:thioredoxin-disulfide reductase (NADPH) activity"/>
    <property type="evidence" value="ECO:0007669"/>
    <property type="project" value="UniProtKB-UniRule"/>
</dbReference>
<evidence type="ECO:0000313" key="13">
    <source>
        <dbReference type="EMBL" id="KEF40262.1"/>
    </source>
</evidence>
<evidence type="ECO:0000259" key="12">
    <source>
        <dbReference type="Pfam" id="PF07992"/>
    </source>
</evidence>
<dbReference type="NCBIfam" id="TIGR01292">
    <property type="entry name" value="TRX_reduct"/>
    <property type="match status" value="1"/>
</dbReference>
<gene>
    <name evidence="13" type="ORF">M670_00286</name>
</gene>
<dbReference type="InterPro" id="IPR050097">
    <property type="entry name" value="Ferredoxin-NADP_redctase_2"/>
</dbReference>
<dbReference type="GO" id="GO:0019430">
    <property type="term" value="P:removal of superoxide radicals"/>
    <property type="evidence" value="ECO:0007669"/>
    <property type="project" value="UniProtKB-UniRule"/>
</dbReference>
<organism evidence="13 14">
    <name type="scientific">Schinkia azotoformans MEV2011</name>
    <dbReference type="NCBI Taxonomy" id="1348973"/>
    <lineage>
        <taxon>Bacteria</taxon>
        <taxon>Bacillati</taxon>
        <taxon>Bacillota</taxon>
        <taxon>Bacilli</taxon>
        <taxon>Bacillales</taxon>
        <taxon>Bacillaceae</taxon>
        <taxon>Calidifontibacillus/Schinkia group</taxon>
        <taxon>Schinkia</taxon>
    </lineage>
</organism>
<dbReference type="AlphaFoldDB" id="A0A072NSR0"/>
<dbReference type="PRINTS" id="PR00368">
    <property type="entry name" value="FADPNR"/>
</dbReference>
<evidence type="ECO:0000256" key="7">
    <source>
        <dbReference type="ARBA" id="ARBA00023157"/>
    </source>
</evidence>
<comment type="caution">
    <text evidence="13">The sequence shown here is derived from an EMBL/GenBank/DDBJ whole genome shotgun (WGS) entry which is preliminary data.</text>
</comment>
<evidence type="ECO:0000256" key="9">
    <source>
        <dbReference type="ARBA" id="ARBA00048132"/>
    </source>
</evidence>
<dbReference type="InterPro" id="IPR005982">
    <property type="entry name" value="Thioredox_Rdtase"/>
</dbReference>